<dbReference type="Proteomes" id="UP000190166">
    <property type="component" value="Unassembled WGS sequence"/>
</dbReference>
<gene>
    <name evidence="1" type="ORF">SAMN05660461_2217</name>
</gene>
<dbReference type="STRING" id="393003.SAMN05660461_2217"/>
<dbReference type="PROSITE" id="PS51257">
    <property type="entry name" value="PROKAR_LIPOPROTEIN"/>
    <property type="match status" value="1"/>
</dbReference>
<name>A0A1T5NMI9_9BACT</name>
<sequence length="293" mass="33431">MSMKNITFFFIIIITASACSTRNHRPGLPRLTTISIQGDSTPQYTFRYDQQGNLAELVHHLQLNDTSISTFSYDHSHRITGMVLSNRENNITAIKERAKVTSWDKDGNITTVQYFDAKERLLRVANVRWKNGLPAAMKYSDSTQAISWNYDATHPIRKDICIDSFSGKKEDTLVTLRTTKYECEDSINPLHPLANQLLLCHAVAPAVALSPLGDLSDAFLHLNARNPFLIKITEKEKTRCQERLLEYERSTTVQYAYYFNGGRYPAGAWVHLHSEGFTKLGSDNHFALEYQYE</sequence>
<dbReference type="Gene3D" id="2.180.10.10">
    <property type="entry name" value="RHS repeat-associated core"/>
    <property type="match status" value="1"/>
</dbReference>
<evidence type="ECO:0000313" key="2">
    <source>
        <dbReference type="Proteomes" id="UP000190166"/>
    </source>
</evidence>
<evidence type="ECO:0000313" key="1">
    <source>
        <dbReference type="EMBL" id="SKD01567.1"/>
    </source>
</evidence>
<reference evidence="1 2" key="1">
    <citation type="submission" date="2017-02" db="EMBL/GenBank/DDBJ databases">
        <authorList>
            <person name="Peterson S.W."/>
        </authorList>
    </citation>
    <scope>NUCLEOTIDE SEQUENCE [LARGE SCALE GENOMIC DNA]</scope>
    <source>
        <strain evidence="1 2">DSM 18108</strain>
    </source>
</reference>
<protein>
    <recommendedName>
        <fullName evidence="3">YD repeat-containing protein</fullName>
    </recommendedName>
</protein>
<proteinExistence type="predicted"/>
<evidence type="ECO:0008006" key="3">
    <source>
        <dbReference type="Google" id="ProtNLM"/>
    </source>
</evidence>
<accession>A0A1T5NMI9</accession>
<organism evidence="1 2">
    <name type="scientific">Chitinophaga ginsengisegetis</name>
    <dbReference type="NCBI Taxonomy" id="393003"/>
    <lineage>
        <taxon>Bacteria</taxon>
        <taxon>Pseudomonadati</taxon>
        <taxon>Bacteroidota</taxon>
        <taxon>Chitinophagia</taxon>
        <taxon>Chitinophagales</taxon>
        <taxon>Chitinophagaceae</taxon>
        <taxon>Chitinophaga</taxon>
    </lineage>
</organism>
<keyword evidence="2" id="KW-1185">Reference proteome</keyword>
<dbReference type="RefSeq" id="WP_079469412.1">
    <property type="nucleotide sequence ID" value="NZ_FUZZ01000001.1"/>
</dbReference>
<dbReference type="EMBL" id="FUZZ01000001">
    <property type="protein sequence ID" value="SKD01567.1"/>
    <property type="molecule type" value="Genomic_DNA"/>
</dbReference>
<dbReference type="AlphaFoldDB" id="A0A1T5NMI9"/>